<evidence type="ECO:0000313" key="4">
    <source>
        <dbReference type="Proteomes" id="UP000660339"/>
    </source>
</evidence>
<dbReference type="Proteomes" id="UP000660339">
    <property type="component" value="Unassembled WGS sequence"/>
</dbReference>
<accession>A0A8J3PCT7</accession>
<dbReference type="GO" id="GO:0004497">
    <property type="term" value="F:monooxygenase activity"/>
    <property type="evidence" value="ECO:0007669"/>
    <property type="project" value="UniProtKB-KW"/>
</dbReference>
<comment type="caution">
    <text evidence="3">The sequence shown here is derived from an EMBL/GenBank/DDBJ whole genome shotgun (WGS) entry which is preliminary data.</text>
</comment>
<evidence type="ECO:0000256" key="2">
    <source>
        <dbReference type="RuleBase" id="RU000461"/>
    </source>
</evidence>
<keyword evidence="2" id="KW-0503">Monooxygenase</keyword>
<dbReference type="PROSITE" id="PS00086">
    <property type="entry name" value="CYTOCHROME_P450"/>
    <property type="match status" value="1"/>
</dbReference>
<dbReference type="PANTHER" id="PTHR46696:SF1">
    <property type="entry name" value="CYTOCHROME P450 YJIB-RELATED"/>
    <property type="match status" value="1"/>
</dbReference>
<protein>
    <submittedName>
        <fullName evidence="3">Cytochrome P450</fullName>
    </submittedName>
</protein>
<keyword evidence="4" id="KW-1185">Reference proteome</keyword>
<dbReference type="GO" id="GO:0016705">
    <property type="term" value="F:oxidoreductase activity, acting on paired donors, with incorporation or reduction of molecular oxygen"/>
    <property type="evidence" value="ECO:0007669"/>
    <property type="project" value="InterPro"/>
</dbReference>
<dbReference type="PANTHER" id="PTHR46696">
    <property type="entry name" value="P450, PUTATIVE (EUROFUNG)-RELATED"/>
    <property type="match status" value="1"/>
</dbReference>
<proteinExistence type="inferred from homology"/>
<dbReference type="GO" id="GO:0020037">
    <property type="term" value="F:heme binding"/>
    <property type="evidence" value="ECO:0007669"/>
    <property type="project" value="InterPro"/>
</dbReference>
<dbReference type="InterPro" id="IPR017972">
    <property type="entry name" value="Cyt_P450_CS"/>
</dbReference>
<name>A0A8J3PCT7_9ACTN</name>
<keyword evidence="2" id="KW-0349">Heme</keyword>
<organism evidence="3 4">
    <name type="scientific">Catellatospora methionotrophica</name>
    <dbReference type="NCBI Taxonomy" id="121620"/>
    <lineage>
        <taxon>Bacteria</taxon>
        <taxon>Bacillati</taxon>
        <taxon>Actinomycetota</taxon>
        <taxon>Actinomycetes</taxon>
        <taxon>Micromonosporales</taxon>
        <taxon>Micromonosporaceae</taxon>
        <taxon>Catellatospora</taxon>
    </lineage>
</organism>
<dbReference type="InterPro" id="IPR002397">
    <property type="entry name" value="Cyt_P450_B"/>
</dbReference>
<keyword evidence="2" id="KW-0408">Iron</keyword>
<evidence type="ECO:0000313" key="3">
    <source>
        <dbReference type="EMBL" id="GIG11688.1"/>
    </source>
</evidence>
<comment type="similarity">
    <text evidence="1 2">Belongs to the cytochrome P450 family.</text>
</comment>
<dbReference type="CDD" id="cd00302">
    <property type="entry name" value="cytochrome_P450"/>
    <property type="match status" value="1"/>
</dbReference>
<evidence type="ECO:0000256" key="1">
    <source>
        <dbReference type="ARBA" id="ARBA00010617"/>
    </source>
</evidence>
<keyword evidence="2" id="KW-0560">Oxidoreductase</keyword>
<sequence length="397" mass="42595">MLRGLVTQQGQARRYEARLLRAGNPALWTLLTVGRTLGPITRLPRLGWVVTDPVISRRILNDPSFSMVGEGGVGDLWGQLFGAEFASFFSGARHAELRSLARDMFTEDSARQLVDRVQGPHHARLRARLAAGEVVDLAAVVRVTSAYTVADLLGVAVADDDAALALFASAERLAALALGTQASTALAPEVIAKAGGLVDAITGDVERAYRSGGPDTLLGRCRDLDLGLDLAKGLTTLLVIAGTETGASSLTRTVALLHDTGQQHRLLADPELTGNAVREGLRVTTPAPVIGRHIARDTEVAGRMLRRDGRVMMLTYVADNKAGPFDVTRAYVPDTRQLWFGAGRHLCLGAAVARVQLTRLLETLTADGRPWQVVSRVPARRVLVPTYESLRLRTVAG</sequence>
<dbReference type="InterPro" id="IPR001128">
    <property type="entry name" value="Cyt_P450"/>
</dbReference>
<dbReference type="InterPro" id="IPR036396">
    <property type="entry name" value="Cyt_P450_sf"/>
</dbReference>
<dbReference type="EMBL" id="BONJ01000001">
    <property type="protein sequence ID" value="GIG11688.1"/>
    <property type="molecule type" value="Genomic_DNA"/>
</dbReference>
<dbReference type="GO" id="GO:0005506">
    <property type="term" value="F:iron ion binding"/>
    <property type="evidence" value="ECO:0007669"/>
    <property type="project" value="InterPro"/>
</dbReference>
<keyword evidence="2" id="KW-0479">Metal-binding</keyword>
<reference evidence="3" key="1">
    <citation type="submission" date="2021-01" db="EMBL/GenBank/DDBJ databases">
        <title>Whole genome shotgun sequence of Catellatospora methionotrophica NBRC 14553.</title>
        <authorList>
            <person name="Komaki H."/>
            <person name="Tamura T."/>
        </authorList>
    </citation>
    <scope>NUCLEOTIDE SEQUENCE</scope>
    <source>
        <strain evidence="3">NBRC 14553</strain>
    </source>
</reference>
<dbReference type="PRINTS" id="PR00359">
    <property type="entry name" value="BP450"/>
</dbReference>
<dbReference type="SUPFAM" id="SSF48264">
    <property type="entry name" value="Cytochrome P450"/>
    <property type="match status" value="1"/>
</dbReference>
<dbReference type="Pfam" id="PF00067">
    <property type="entry name" value="p450"/>
    <property type="match status" value="1"/>
</dbReference>
<gene>
    <name evidence="3" type="ORF">Cme02nite_00200</name>
</gene>
<dbReference type="AlphaFoldDB" id="A0A8J3PCT7"/>
<dbReference type="Gene3D" id="1.10.630.10">
    <property type="entry name" value="Cytochrome P450"/>
    <property type="match status" value="1"/>
</dbReference>